<dbReference type="SUPFAM" id="SSF52047">
    <property type="entry name" value="RNI-like"/>
    <property type="match status" value="1"/>
</dbReference>
<name>A0A9N8ZZK3_9GLOM</name>
<evidence type="ECO:0000256" key="1">
    <source>
        <dbReference type="SAM" id="Phobius"/>
    </source>
</evidence>
<feature type="transmembrane region" description="Helical" evidence="1">
    <location>
        <begin position="104"/>
        <end position="125"/>
    </location>
</feature>
<dbReference type="EMBL" id="CAJVQA010001429">
    <property type="protein sequence ID" value="CAG8514072.1"/>
    <property type="molecule type" value="Genomic_DNA"/>
</dbReference>
<gene>
    <name evidence="2" type="ORF">CPELLU_LOCUS3060</name>
</gene>
<keyword evidence="1" id="KW-0812">Transmembrane</keyword>
<dbReference type="InterPro" id="IPR032675">
    <property type="entry name" value="LRR_dom_sf"/>
</dbReference>
<dbReference type="OrthoDB" id="10612362at2759"/>
<evidence type="ECO:0000313" key="2">
    <source>
        <dbReference type="EMBL" id="CAG8514072.1"/>
    </source>
</evidence>
<evidence type="ECO:0000313" key="3">
    <source>
        <dbReference type="Proteomes" id="UP000789759"/>
    </source>
</evidence>
<sequence length="175" mass="20073">MLTSLDLSYNFLGNNVGNALVNSLHMNTTLTSLRINGNQFDFEVEKALKEIIQKRGGNQFTLEVEDVLKKIMQKRGSFLDTRLDPGDDNIEELYKENNMNIRNIISTSVFGIGSIATLISSFFPFMKFLPGNQLSIKEKIEEQIIECSEHIYKVEDCEKNDTEKDIKNPFSLRFH</sequence>
<keyword evidence="1" id="KW-1133">Transmembrane helix</keyword>
<dbReference type="Gene3D" id="3.80.10.10">
    <property type="entry name" value="Ribonuclease Inhibitor"/>
    <property type="match status" value="1"/>
</dbReference>
<organism evidence="2 3">
    <name type="scientific">Cetraspora pellucida</name>
    <dbReference type="NCBI Taxonomy" id="1433469"/>
    <lineage>
        <taxon>Eukaryota</taxon>
        <taxon>Fungi</taxon>
        <taxon>Fungi incertae sedis</taxon>
        <taxon>Mucoromycota</taxon>
        <taxon>Glomeromycotina</taxon>
        <taxon>Glomeromycetes</taxon>
        <taxon>Diversisporales</taxon>
        <taxon>Gigasporaceae</taxon>
        <taxon>Cetraspora</taxon>
    </lineage>
</organism>
<dbReference type="Proteomes" id="UP000789759">
    <property type="component" value="Unassembled WGS sequence"/>
</dbReference>
<proteinExistence type="predicted"/>
<comment type="caution">
    <text evidence="2">The sequence shown here is derived from an EMBL/GenBank/DDBJ whole genome shotgun (WGS) entry which is preliminary data.</text>
</comment>
<accession>A0A9N8ZZK3</accession>
<keyword evidence="1" id="KW-0472">Membrane</keyword>
<reference evidence="2" key="1">
    <citation type="submission" date="2021-06" db="EMBL/GenBank/DDBJ databases">
        <authorList>
            <person name="Kallberg Y."/>
            <person name="Tangrot J."/>
            <person name="Rosling A."/>
        </authorList>
    </citation>
    <scope>NUCLEOTIDE SEQUENCE</scope>
    <source>
        <strain evidence="2">FL966</strain>
    </source>
</reference>
<protein>
    <submittedName>
        <fullName evidence="2">13455_t:CDS:1</fullName>
    </submittedName>
</protein>
<dbReference type="AlphaFoldDB" id="A0A9N8ZZK3"/>
<keyword evidence="3" id="KW-1185">Reference proteome</keyword>